<evidence type="ECO:0008006" key="3">
    <source>
        <dbReference type="Google" id="ProtNLM"/>
    </source>
</evidence>
<organism evidence="1 2">
    <name type="scientific">Forsythia ovata</name>
    <dbReference type="NCBI Taxonomy" id="205694"/>
    <lineage>
        <taxon>Eukaryota</taxon>
        <taxon>Viridiplantae</taxon>
        <taxon>Streptophyta</taxon>
        <taxon>Embryophyta</taxon>
        <taxon>Tracheophyta</taxon>
        <taxon>Spermatophyta</taxon>
        <taxon>Magnoliopsida</taxon>
        <taxon>eudicotyledons</taxon>
        <taxon>Gunneridae</taxon>
        <taxon>Pentapetalae</taxon>
        <taxon>asterids</taxon>
        <taxon>lamiids</taxon>
        <taxon>Lamiales</taxon>
        <taxon>Oleaceae</taxon>
        <taxon>Forsythieae</taxon>
        <taxon>Forsythia</taxon>
    </lineage>
</organism>
<evidence type="ECO:0000313" key="2">
    <source>
        <dbReference type="Proteomes" id="UP001604277"/>
    </source>
</evidence>
<reference evidence="2" key="1">
    <citation type="submission" date="2024-07" db="EMBL/GenBank/DDBJ databases">
        <title>Two chromosome-level genome assemblies of Korean endemic species Abeliophyllum distichum and Forsythia ovata (Oleaceae).</title>
        <authorList>
            <person name="Jang H."/>
        </authorList>
    </citation>
    <scope>NUCLEOTIDE SEQUENCE [LARGE SCALE GENOMIC DNA]</scope>
</reference>
<dbReference type="AlphaFoldDB" id="A0ABD1PK77"/>
<protein>
    <recommendedName>
        <fullName evidence="3">PiggyBac transposable element-derived protein domain-containing protein</fullName>
    </recommendedName>
</protein>
<dbReference type="PANTHER" id="PTHR34130">
    <property type="entry name" value="OS08G0243800 PROTEIN"/>
    <property type="match status" value="1"/>
</dbReference>
<gene>
    <name evidence="1" type="ORF">Fot_52272</name>
</gene>
<dbReference type="PANTHER" id="PTHR34130:SF5">
    <property type="entry name" value="OS08G0243800 PROTEIN"/>
    <property type="match status" value="1"/>
</dbReference>
<proteinExistence type="predicted"/>
<dbReference type="Proteomes" id="UP001604277">
    <property type="component" value="Unassembled WGS sequence"/>
</dbReference>
<name>A0ABD1PK77_9LAMI</name>
<accession>A0ABD1PK77</accession>
<sequence>MIDTANIQDQENTAEDSDEALSLCDFPINADENDQIIKDFSKNHDLLSSSSNFFEFFSDSNSEMSHAEEIIFCGKLLPYKVQPVTVLDDVQKHPLQESKGFHRRRCQSLDELKIMRSNDTNTGLLRSTRSLGFRAPFRAIKPRWYVFMFGLVKFPPEMDLQDIKHRQIRRNTESIFMLNDAGGKAPVSRSDRRNTWVYDLLTVLTCKNYANVAVKASVGIMPRKL</sequence>
<evidence type="ECO:0000313" key="1">
    <source>
        <dbReference type="EMBL" id="KAL2464316.1"/>
    </source>
</evidence>
<comment type="caution">
    <text evidence="1">The sequence shown here is derived from an EMBL/GenBank/DDBJ whole genome shotgun (WGS) entry which is preliminary data.</text>
</comment>
<dbReference type="EMBL" id="JBFOLJ010000018">
    <property type="protein sequence ID" value="KAL2464316.1"/>
    <property type="molecule type" value="Genomic_DNA"/>
</dbReference>
<keyword evidence="2" id="KW-1185">Reference proteome</keyword>